<evidence type="ECO:0000313" key="6">
    <source>
        <dbReference type="Proteomes" id="UP001526147"/>
    </source>
</evidence>
<comment type="pathway">
    <text evidence="1">Siderophore biosynthesis.</text>
</comment>
<dbReference type="PANTHER" id="PTHR34384">
    <property type="entry name" value="L-2,3-DIAMINOPROPANOATE--CITRATE LIGASE"/>
    <property type="match status" value="1"/>
</dbReference>
<protein>
    <submittedName>
        <fullName evidence="5">Siderophore biosynthesis protein</fullName>
    </submittedName>
</protein>
<dbReference type="Proteomes" id="UP001526147">
    <property type="component" value="Unassembled WGS sequence"/>
</dbReference>
<dbReference type="Gene3D" id="1.10.510.40">
    <property type="match status" value="1"/>
</dbReference>
<dbReference type="InterPro" id="IPR022770">
    <property type="entry name" value="IucA/IucC-like_C"/>
</dbReference>
<evidence type="ECO:0000256" key="2">
    <source>
        <dbReference type="ARBA" id="ARBA00007832"/>
    </source>
</evidence>
<accession>A0ABT3DNE2</accession>
<dbReference type="Pfam" id="PF06276">
    <property type="entry name" value="FhuF"/>
    <property type="match status" value="1"/>
</dbReference>
<dbReference type="Pfam" id="PF04183">
    <property type="entry name" value="IucA_IucC"/>
    <property type="match status" value="1"/>
</dbReference>
<evidence type="ECO:0000259" key="4">
    <source>
        <dbReference type="Pfam" id="PF06276"/>
    </source>
</evidence>
<evidence type="ECO:0000259" key="3">
    <source>
        <dbReference type="Pfam" id="PF04183"/>
    </source>
</evidence>
<gene>
    <name evidence="5" type="ORF">OIH86_20605</name>
</gene>
<name>A0ABT3DNE2_9BACI</name>
<dbReference type="InterPro" id="IPR037455">
    <property type="entry name" value="LucA/IucC-like"/>
</dbReference>
<dbReference type="InterPro" id="IPR007310">
    <property type="entry name" value="Aerobactin_biosyn_IucA/IucC_N"/>
</dbReference>
<dbReference type="PANTHER" id="PTHR34384:SF5">
    <property type="entry name" value="L-2,3-DIAMINOPROPANOATE--CITRATE LIGASE"/>
    <property type="match status" value="1"/>
</dbReference>
<proteinExistence type="inferred from homology"/>
<sequence>MDLTAKQIAVEATLQAFLNCYLREVDSGFWTETETWKKENGSSCFLNGRDMVELHLHMQGDKYAFEVLYQSQVGKHQIGISLKYCPKENRWKTVDRLNIMMNLIQELHLMARANGCYELASHYDELILRVIESYQTMTHYIEERKEDLPLLSEGDSTFIENEQSLLFGHWLHPTPKSRQGMSNWQQQSFAPELKGKFQLHYFQVDQDLITESSSMSECASTIILQSLVKNLPSFTIEGGTCLIPMHPLQAQWLLQQDEVKKAMETGTIKDLGVLGPHFTATSSIRTVYCEKEDWMYKFSIPVKVTNSLRVNKKHELKAGVVMSSLLKKLPFLDKYPSFSIIEDPAYMTVDFPFKKESGFEVIMRSNRFKEGDNQGISSIASIVQDPFSHQKSQLHHMIVMNAHRESRSVEEVSLDWFDKYWACSIEPLIRLYDEHGIALEAHQQNSVLDVSSGYPEHYYYRDNQGYYLSSSRQKELLFIEPGLFETSELFYNDNMIQERFTYYLVVNQLFSVIYRFGADQLLTETALINMTVQKLHELKKNLTGQGKRFVHKLLHEEKLSHKANLLTRFHNVDELTAELEQAIYTQIANPLFAHHKEEKDAKILSYTF</sequence>
<feature type="domain" description="Aerobactin siderophore biosynthesis IucA/IucC-like C-terminal" evidence="4">
    <location>
        <begin position="415"/>
        <end position="576"/>
    </location>
</feature>
<feature type="domain" description="Aerobactin siderophore biosynthesis IucA/IucC N-terminal" evidence="3">
    <location>
        <begin position="158"/>
        <end position="382"/>
    </location>
</feature>
<comment type="caution">
    <text evidence="5">The sequence shown here is derived from an EMBL/GenBank/DDBJ whole genome shotgun (WGS) entry which is preliminary data.</text>
</comment>
<dbReference type="EMBL" id="JAOYEY010000048">
    <property type="protein sequence ID" value="MCV9888051.1"/>
    <property type="molecule type" value="Genomic_DNA"/>
</dbReference>
<evidence type="ECO:0000256" key="1">
    <source>
        <dbReference type="ARBA" id="ARBA00004924"/>
    </source>
</evidence>
<comment type="similarity">
    <text evidence="2">Belongs to the IucA/IucC family.</text>
</comment>
<dbReference type="RefSeq" id="WP_264144254.1">
    <property type="nucleotide sequence ID" value="NZ_JAOYEY010000048.1"/>
</dbReference>
<keyword evidence="6" id="KW-1185">Reference proteome</keyword>
<evidence type="ECO:0000313" key="5">
    <source>
        <dbReference type="EMBL" id="MCV9888051.1"/>
    </source>
</evidence>
<organism evidence="5 6">
    <name type="scientific">Metabacillus halosaccharovorans</name>
    <dbReference type="NCBI Taxonomy" id="930124"/>
    <lineage>
        <taxon>Bacteria</taxon>
        <taxon>Bacillati</taxon>
        <taxon>Bacillota</taxon>
        <taxon>Bacilli</taxon>
        <taxon>Bacillales</taxon>
        <taxon>Bacillaceae</taxon>
        <taxon>Metabacillus</taxon>
    </lineage>
</organism>
<reference evidence="5 6" key="1">
    <citation type="submission" date="2022-10" db="EMBL/GenBank/DDBJ databases">
        <title>Draft genome assembly of moderately radiation resistant bacterium Metabacillus halosaccharovorans.</title>
        <authorList>
            <person name="Pal S."/>
            <person name="Gopinathan A."/>
        </authorList>
    </citation>
    <scope>NUCLEOTIDE SEQUENCE [LARGE SCALE GENOMIC DNA]</scope>
    <source>
        <strain evidence="5 6">VITHBRA001</strain>
    </source>
</reference>